<dbReference type="Pfam" id="PF13185">
    <property type="entry name" value="GAF_2"/>
    <property type="match status" value="1"/>
</dbReference>
<dbReference type="GO" id="GO:0016301">
    <property type="term" value="F:kinase activity"/>
    <property type="evidence" value="ECO:0007669"/>
    <property type="project" value="UniProtKB-KW"/>
</dbReference>
<organism evidence="6 7">
    <name type="scientific">Williamsia limnetica</name>
    <dbReference type="NCBI Taxonomy" id="882452"/>
    <lineage>
        <taxon>Bacteria</taxon>
        <taxon>Bacillati</taxon>
        <taxon>Actinomycetota</taxon>
        <taxon>Actinomycetes</taxon>
        <taxon>Mycobacteriales</taxon>
        <taxon>Nocardiaceae</taxon>
        <taxon>Williamsia</taxon>
    </lineage>
</organism>
<dbReference type="SMART" id="SM01012">
    <property type="entry name" value="ANTAR"/>
    <property type="match status" value="1"/>
</dbReference>
<dbReference type="GO" id="GO:0003723">
    <property type="term" value="F:RNA binding"/>
    <property type="evidence" value="ECO:0007669"/>
    <property type="project" value="InterPro"/>
</dbReference>
<evidence type="ECO:0000256" key="3">
    <source>
        <dbReference type="ARBA" id="ARBA00023015"/>
    </source>
</evidence>
<gene>
    <name evidence="6" type="ORF">DFR67_10669</name>
</gene>
<dbReference type="InterPro" id="IPR036388">
    <property type="entry name" value="WH-like_DNA-bd_sf"/>
</dbReference>
<dbReference type="SMART" id="SM00065">
    <property type="entry name" value="GAF"/>
    <property type="match status" value="1"/>
</dbReference>
<dbReference type="Pfam" id="PF03861">
    <property type="entry name" value="ANTAR"/>
    <property type="match status" value="1"/>
</dbReference>
<name>A0A318RQ00_WILLI</name>
<protein>
    <submittedName>
        <fullName evidence="6">GAF domain-containing protein</fullName>
    </submittedName>
</protein>
<dbReference type="InterPro" id="IPR003018">
    <property type="entry name" value="GAF"/>
</dbReference>
<accession>A0A318RQ00</accession>
<dbReference type="SUPFAM" id="SSF55781">
    <property type="entry name" value="GAF domain-like"/>
    <property type="match status" value="1"/>
</dbReference>
<keyword evidence="3" id="KW-0805">Transcription regulation</keyword>
<dbReference type="InterPro" id="IPR012074">
    <property type="entry name" value="GAF_ANTAR"/>
</dbReference>
<evidence type="ECO:0000313" key="6">
    <source>
        <dbReference type="EMBL" id="PYE17366.1"/>
    </source>
</evidence>
<dbReference type="InterPro" id="IPR005561">
    <property type="entry name" value="ANTAR"/>
</dbReference>
<dbReference type="Gene3D" id="3.30.450.40">
    <property type="match status" value="1"/>
</dbReference>
<evidence type="ECO:0000313" key="7">
    <source>
        <dbReference type="Proteomes" id="UP000247591"/>
    </source>
</evidence>
<dbReference type="PIRSF" id="PIRSF036625">
    <property type="entry name" value="GAF_ANTAR"/>
    <property type="match status" value="1"/>
</dbReference>
<proteinExistence type="predicted"/>
<keyword evidence="2" id="KW-0418">Kinase</keyword>
<dbReference type="InterPro" id="IPR029016">
    <property type="entry name" value="GAF-like_dom_sf"/>
</dbReference>
<comment type="caution">
    <text evidence="6">The sequence shown here is derived from an EMBL/GenBank/DDBJ whole genome shotgun (WGS) entry which is preliminary data.</text>
</comment>
<keyword evidence="7" id="KW-1185">Reference proteome</keyword>
<keyword evidence="1" id="KW-0808">Transferase</keyword>
<feature type="domain" description="ANTAR" evidence="5">
    <location>
        <begin position="161"/>
        <end position="222"/>
    </location>
</feature>
<keyword evidence="4" id="KW-0804">Transcription</keyword>
<dbReference type="PROSITE" id="PS50921">
    <property type="entry name" value="ANTAR"/>
    <property type="match status" value="1"/>
</dbReference>
<evidence type="ECO:0000256" key="1">
    <source>
        <dbReference type="ARBA" id="ARBA00022679"/>
    </source>
</evidence>
<dbReference type="InterPro" id="IPR011006">
    <property type="entry name" value="CheY-like_superfamily"/>
</dbReference>
<sequence>MSNDIPDLAGALAELARTASDKPELEDTLRVVTTTAVELIRGAETADVLTISRRREFRSHAPTSDLPIRLDSVQEELGEGPCVDAAFGERIIHSDDLTTDQRWPRFRPSAREAGVRSSLSFQLYTGSGALGALNLFSSTAHAFSPADVEVGLMLATHAAVALHGIRKSEHFESALASRDVIGQAKGMIMERFAVDAVRAFELMRKLSQDSNVPVVKIAEQVVERGSSSVDH</sequence>
<dbReference type="SUPFAM" id="SSF52172">
    <property type="entry name" value="CheY-like"/>
    <property type="match status" value="1"/>
</dbReference>
<dbReference type="RefSeq" id="WP_245937883.1">
    <property type="nucleotide sequence ID" value="NZ_QJSP01000006.1"/>
</dbReference>
<evidence type="ECO:0000256" key="4">
    <source>
        <dbReference type="ARBA" id="ARBA00023163"/>
    </source>
</evidence>
<dbReference type="Gene3D" id="1.10.10.10">
    <property type="entry name" value="Winged helix-like DNA-binding domain superfamily/Winged helix DNA-binding domain"/>
    <property type="match status" value="1"/>
</dbReference>
<evidence type="ECO:0000259" key="5">
    <source>
        <dbReference type="PROSITE" id="PS50921"/>
    </source>
</evidence>
<dbReference type="Proteomes" id="UP000247591">
    <property type="component" value="Unassembled WGS sequence"/>
</dbReference>
<dbReference type="EMBL" id="QJSP01000006">
    <property type="protein sequence ID" value="PYE17366.1"/>
    <property type="molecule type" value="Genomic_DNA"/>
</dbReference>
<dbReference type="AlphaFoldDB" id="A0A318RQ00"/>
<evidence type="ECO:0000256" key="2">
    <source>
        <dbReference type="ARBA" id="ARBA00022777"/>
    </source>
</evidence>
<reference evidence="6 7" key="1">
    <citation type="submission" date="2018-06" db="EMBL/GenBank/DDBJ databases">
        <title>Genomic Encyclopedia of Type Strains, Phase IV (KMG-IV): sequencing the most valuable type-strain genomes for metagenomic binning, comparative biology and taxonomic classification.</title>
        <authorList>
            <person name="Goeker M."/>
        </authorList>
    </citation>
    <scope>NUCLEOTIDE SEQUENCE [LARGE SCALE GENOMIC DNA]</scope>
    <source>
        <strain evidence="6 7">DSM 45521</strain>
    </source>
</reference>